<proteinExistence type="predicted"/>
<name>A0ABW3D9I0_9BACL</name>
<keyword evidence="1" id="KW-0540">Nuclease</keyword>
<dbReference type="RefSeq" id="WP_150959999.1">
    <property type="nucleotide sequence ID" value="NZ_JBHTIU010000036.1"/>
</dbReference>
<sequence>MELQLRMLGTGGAFSTRYANNNALMTIGDFTLLVDCGVTAIRSLHEMKVPLTSIDGVFITHQHADHIGGLEEFAFQMLYVYRQKPKLFVPSTLRNVLWENSLKGGMINPEAGLNSLDDYFEVIEIAEGSAAKLSEDFRLEILPSEHVRYKSSYSLLVNDRLYYSADTRFNRARLEELHDRGVRYFLHECKLYGAPGVHTTLEELLTLPEELQEKIQLMHYSDDMENYIGRTGPMTFLHQHELYRYPLD</sequence>
<organism evidence="7 8">
    <name type="scientific">Paenibacillus residui</name>
    <dbReference type="NCBI Taxonomy" id="629724"/>
    <lineage>
        <taxon>Bacteria</taxon>
        <taxon>Bacillati</taxon>
        <taxon>Bacillota</taxon>
        <taxon>Bacilli</taxon>
        <taxon>Bacillales</taxon>
        <taxon>Paenibacillaceae</taxon>
        <taxon>Paenibacillus</taxon>
    </lineage>
</organism>
<dbReference type="SMART" id="SM00849">
    <property type="entry name" value="Lactamase_B"/>
    <property type="match status" value="1"/>
</dbReference>
<comment type="catalytic activity">
    <reaction evidence="3">
        <text>3',5'-cyclic CMP + H2O = CMP + H(+)</text>
        <dbReference type="Rhea" id="RHEA:72675"/>
        <dbReference type="ChEBI" id="CHEBI:15377"/>
        <dbReference type="ChEBI" id="CHEBI:15378"/>
        <dbReference type="ChEBI" id="CHEBI:58003"/>
        <dbReference type="ChEBI" id="CHEBI:60377"/>
    </reaction>
    <physiologicalReaction direction="left-to-right" evidence="3">
        <dbReference type="Rhea" id="RHEA:72676"/>
    </physiologicalReaction>
</comment>
<evidence type="ECO:0000256" key="1">
    <source>
        <dbReference type="ARBA" id="ARBA00022759"/>
    </source>
</evidence>
<keyword evidence="8" id="KW-1185">Reference proteome</keyword>
<dbReference type="Gene3D" id="3.60.15.10">
    <property type="entry name" value="Ribonuclease Z/Hydroxyacylglutathione hydrolase-like"/>
    <property type="match status" value="1"/>
</dbReference>
<keyword evidence="1" id="KW-0255">Endonuclease</keyword>
<dbReference type="InterPro" id="IPR001279">
    <property type="entry name" value="Metallo-B-lactamas"/>
</dbReference>
<comment type="function">
    <text evidence="4">Counteracts the endogenous Pycsar antiviral defense system. Phosphodiesterase that enables metal-dependent hydrolysis of host cyclic nucleotide Pycsar defense signals such as cCMP and cUMP.</text>
</comment>
<dbReference type="PANTHER" id="PTHR46018:SF2">
    <property type="entry name" value="ZINC PHOSPHODIESTERASE ELAC PROTEIN 1"/>
    <property type="match status" value="1"/>
</dbReference>
<protein>
    <submittedName>
        <fullName evidence="7">MBL fold metallo-hydrolase</fullName>
    </submittedName>
</protein>
<evidence type="ECO:0000313" key="8">
    <source>
        <dbReference type="Proteomes" id="UP001597120"/>
    </source>
</evidence>
<dbReference type="SUPFAM" id="SSF56281">
    <property type="entry name" value="Metallo-hydrolase/oxidoreductase"/>
    <property type="match status" value="1"/>
</dbReference>
<evidence type="ECO:0000256" key="2">
    <source>
        <dbReference type="ARBA" id="ARBA00022833"/>
    </source>
</evidence>
<accession>A0ABW3D9I0</accession>
<comment type="catalytic activity">
    <reaction evidence="5">
        <text>3',5'-cyclic UMP + H2O = UMP + H(+)</text>
        <dbReference type="Rhea" id="RHEA:70575"/>
        <dbReference type="ChEBI" id="CHEBI:15377"/>
        <dbReference type="ChEBI" id="CHEBI:15378"/>
        <dbReference type="ChEBI" id="CHEBI:57865"/>
        <dbReference type="ChEBI" id="CHEBI:184387"/>
    </reaction>
    <physiologicalReaction direction="left-to-right" evidence="5">
        <dbReference type="Rhea" id="RHEA:70576"/>
    </physiologicalReaction>
</comment>
<feature type="domain" description="Metallo-beta-lactamase" evidence="6">
    <location>
        <begin position="19"/>
        <end position="219"/>
    </location>
</feature>
<evidence type="ECO:0000259" key="6">
    <source>
        <dbReference type="SMART" id="SM00849"/>
    </source>
</evidence>
<keyword evidence="1" id="KW-0378">Hydrolase</keyword>
<evidence type="ECO:0000256" key="4">
    <source>
        <dbReference type="ARBA" id="ARBA00034301"/>
    </source>
</evidence>
<evidence type="ECO:0000313" key="7">
    <source>
        <dbReference type="EMBL" id="MFD0869815.1"/>
    </source>
</evidence>
<dbReference type="Proteomes" id="UP001597120">
    <property type="component" value="Unassembled WGS sequence"/>
</dbReference>
<dbReference type="EMBL" id="JBHTIU010000036">
    <property type="protein sequence ID" value="MFD0869815.1"/>
    <property type="molecule type" value="Genomic_DNA"/>
</dbReference>
<dbReference type="PANTHER" id="PTHR46018">
    <property type="entry name" value="ZINC PHOSPHODIESTERASE ELAC PROTEIN 1"/>
    <property type="match status" value="1"/>
</dbReference>
<dbReference type="InterPro" id="IPR036866">
    <property type="entry name" value="RibonucZ/Hydroxyglut_hydro"/>
</dbReference>
<reference evidence="8" key="1">
    <citation type="journal article" date="2019" name="Int. J. Syst. Evol. Microbiol.">
        <title>The Global Catalogue of Microorganisms (GCM) 10K type strain sequencing project: providing services to taxonomists for standard genome sequencing and annotation.</title>
        <authorList>
            <consortium name="The Broad Institute Genomics Platform"/>
            <consortium name="The Broad Institute Genome Sequencing Center for Infectious Disease"/>
            <person name="Wu L."/>
            <person name="Ma J."/>
        </authorList>
    </citation>
    <scope>NUCLEOTIDE SEQUENCE [LARGE SCALE GENOMIC DNA]</scope>
    <source>
        <strain evidence="8">CCUG 57263</strain>
    </source>
</reference>
<keyword evidence="2" id="KW-0862">Zinc</keyword>
<comment type="caution">
    <text evidence="7">The sequence shown here is derived from an EMBL/GenBank/DDBJ whole genome shotgun (WGS) entry which is preliminary data.</text>
</comment>
<dbReference type="Pfam" id="PF23023">
    <property type="entry name" value="Anti-Pycsar_Apyc1"/>
    <property type="match status" value="1"/>
</dbReference>
<evidence type="ECO:0000256" key="5">
    <source>
        <dbReference type="ARBA" id="ARBA00048505"/>
    </source>
</evidence>
<evidence type="ECO:0000256" key="3">
    <source>
        <dbReference type="ARBA" id="ARBA00034221"/>
    </source>
</evidence>
<gene>
    <name evidence="7" type="ORF">ACFQ03_11690</name>
</gene>